<organism evidence="7 8">
    <name type="scientific">Zasmidium cellare ATCC 36951</name>
    <dbReference type="NCBI Taxonomy" id="1080233"/>
    <lineage>
        <taxon>Eukaryota</taxon>
        <taxon>Fungi</taxon>
        <taxon>Dikarya</taxon>
        <taxon>Ascomycota</taxon>
        <taxon>Pezizomycotina</taxon>
        <taxon>Dothideomycetes</taxon>
        <taxon>Dothideomycetidae</taxon>
        <taxon>Mycosphaerellales</taxon>
        <taxon>Mycosphaerellaceae</taxon>
        <taxon>Zasmidium</taxon>
    </lineage>
</organism>
<feature type="transmembrane region" description="Helical" evidence="6">
    <location>
        <begin position="197"/>
        <end position="217"/>
    </location>
</feature>
<evidence type="ECO:0000256" key="4">
    <source>
        <dbReference type="ARBA" id="ARBA00023136"/>
    </source>
</evidence>
<feature type="region of interest" description="Disordered" evidence="5">
    <location>
        <begin position="414"/>
        <end position="446"/>
    </location>
</feature>
<keyword evidence="4 6" id="KW-0472">Membrane</keyword>
<evidence type="ECO:0000256" key="6">
    <source>
        <dbReference type="SAM" id="Phobius"/>
    </source>
</evidence>
<gene>
    <name evidence="7" type="ORF">M409DRAFT_61329</name>
</gene>
<dbReference type="Gene3D" id="1.50.10.150">
    <property type="entry name" value="Voltage-dependent anion channel"/>
    <property type="match status" value="1"/>
</dbReference>
<dbReference type="RefSeq" id="XP_033659713.1">
    <property type="nucleotide sequence ID" value="XM_033814711.1"/>
</dbReference>
<feature type="transmembrane region" description="Helical" evidence="6">
    <location>
        <begin position="58"/>
        <end position="77"/>
    </location>
</feature>
<reference evidence="7" key="1">
    <citation type="journal article" date="2020" name="Stud. Mycol.">
        <title>101 Dothideomycetes genomes: a test case for predicting lifestyles and emergence of pathogens.</title>
        <authorList>
            <person name="Haridas S."/>
            <person name="Albert R."/>
            <person name="Binder M."/>
            <person name="Bloem J."/>
            <person name="Labutti K."/>
            <person name="Salamov A."/>
            <person name="Andreopoulos B."/>
            <person name="Baker S."/>
            <person name="Barry K."/>
            <person name="Bills G."/>
            <person name="Bluhm B."/>
            <person name="Cannon C."/>
            <person name="Castanera R."/>
            <person name="Culley D."/>
            <person name="Daum C."/>
            <person name="Ezra D."/>
            <person name="Gonzalez J."/>
            <person name="Henrissat B."/>
            <person name="Kuo A."/>
            <person name="Liang C."/>
            <person name="Lipzen A."/>
            <person name="Lutzoni F."/>
            <person name="Magnuson J."/>
            <person name="Mondo S."/>
            <person name="Nolan M."/>
            <person name="Ohm R."/>
            <person name="Pangilinan J."/>
            <person name="Park H.-J."/>
            <person name="Ramirez L."/>
            <person name="Alfaro M."/>
            <person name="Sun H."/>
            <person name="Tritt A."/>
            <person name="Yoshinaga Y."/>
            <person name="Zwiers L.-H."/>
            <person name="Turgeon B."/>
            <person name="Goodwin S."/>
            <person name="Spatafora J."/>
            <person name="Crous P."/>
            <person name="Grigoriev I."/>
        </authorList>
    </citation>
    <scope>NUCLEOTIDE SEQUENCE</scope>
    <source>
        <strain evidence="7">ATCC 36951</strain>
    </source>
</reference>
<protein>
    <recommendedName>
        <fullName evidence="9">C4-dicarboxylate transporter/malic acid transport protein</fullName>
    </recommendedName>
</protein>
<dbReference type="PANTHER" id="PTHR31162">
    <property type="entry name" value="MALIC ACID TRANSPORT PROTEIN-RELATED"/>
    <property type="match status" value="1"/>
</dbReference>
<comment type="subcellular location">
    <subcellularLocation>
        <location evidence="1">Membrane</location>
        <topology evidence="1">Multi-pass membrane protein</topology>
    </subcellularLocation>
</comment>
<feature type="transmembrane region" description="Helical" evidence="6">
    <location>
        <begin position="373"/>
        <end position="397"/>
    </location>
</feature>
<dbReference type="GO" id="GO:0015140">
    <property type="term" value="F:malate transmembrane transporter activity"/>
    <property type="evidence" value="ECO:0007669"/>
    <property type="project" value="InterPro"/>
</dbReference>
<keyword evidence="3 6" id="KW-1133">Transmembrane helix</keyword>
<feature type="transmembrane region" description="Helical" evidence="6">
    <location>
        <begin position="126"/>
        <end position="146"/>
    </location>
</feature>
<name>A0A6A6BVI9_ZASCE</name>
<dbReference type="Proteomes" id="UP000799537">
    <property type="component" value="Unassembled WGS sequence"/>
</dbReference>
<keyword evidence="2 6" id="KW-0812">Transmembrane</keyword>
<dbReference type="AlphaFoldDB" id="A0A6A6BVI9"/>
<feature type="transmembrane region" description="Helical" evidence="6">
    <location>
        <begin position="269"/>
        <end position="291"/>
    </location>
</feature>
<dbReference type="GeneID" id="54567983"/>
<dbReference type="OrthoDB" id="2901184at2759"/>
<dbReference type="InterPro" id="IPR038665">
    <property type="entry name" value="Voltage-dep_anion_channel_sf"/>
</dbReference>
<evidence type="ECO:0000256" key="5">
    <source>
        <dbReference type="SAM" id="MobiDB-lite"/>
    </source>
</evidence>
<feature type="transmembrane region" description="Helical" evidence="6">
    <location>
        <begin position="229"/>
        <end position="257"/>
    </location>
</feature>
<evidence type="ECO:0000313" key="7">
    <source>
        <dbReference type="EMBL" id="KAF2158824.1"/>
    </source>
</evidence>
<feature type="region of interest" description="Disordered" evidence="5">
    <location>
        <begin position="1"/>
        <end position="46"/>
    </location>
</feature>
<feature type="transmembrane region" description="Helical" evidence="6">
    <location>
        <begin position="311"/>
        <end position="334"/>
    </location>
</feature>
<accession>A0A6A6BVI9</accession>
<dbReference type="PANTHER" id="PTHR31162:SF0">
    <property type="entry name" value="MALIC ACID TRANSPORT PROTEIN"/>
    <property type="match status" value="1"/>
</dbReference>
<evidence type="ECO:0000256" key="3">
    <source>
        <dbReference type="ARBA" id="ARBA00022989"/>
    </source>
</evidence>
<dbReference type="Pfam" id="PF03595">
    <property type="entry name" value="SLAC1"/>
    <property type="match status" value="1"/>
</dbReference>
<evidence type="ECO:0000256" key="1">
    <source>
        <dbReference type="ARBA" id="ARBA00004141"/>
    </source>
</evidence>
<dbReference type="InterPro" id="IPR030185">
    <property type="entry name" value="Mae1"/>
</dbReference>
<feature type="transmembrane region" description="Helical" evidence="6">
    <location>
        <begin position="346"/>
        <end position="367"/>
    </location>
</feature>
<evidence type="ECO:0000313" key="8">
    <source>
        <dbReference type="Proteomes" id="UP000799537"/>
    </source>
</evidence>
<dbReference type="CDD" id="cd09317">
    <property type="entry name" value="TDT_Mae1_like"/>
    <property type="match status" value="1"/>
</dbReference>
<keyword evidence="8" id="KW-1185">Reference proteome</keyword>
<dbReference type="GO" id="GO:0016020">
    <property type="term" value="C:membrane"/>
    <property type="evidence" value="ECO:0007669"/>
    <property type="project" value="UniProtKB-SubCell"/>
</dbReference>
<feature type="transmembrane region" description="Helical" evidence="6">
    <location>
        <begin position="92"/>
        <end position="114"/>
    </location>
</feature>
<proteinExistence type="predicted"/>
<dbReference type="InterPro" id="IPR004695">
    <property type="entry name" value="SLAC1/Mae1/Ssu1/TehA"/>
</dbReference>
<feature type="compositionally biased region" description="Basic and acidic residues" evidence="5">
    <location>
        <begin position="415"/>
        <end position="426"/>
    </location>
</feature>
<evidence type="ECO:0008006" key="9">
    <source>
        <dbReference type="Google" id="ProtNLM"/>
    </source>
</evidence>
<sequence length="446" mass="49554">MAPDQGPFSRRFPSSRGENTNTSEDVEKGQTPSSDESKKTQTTNNGTTVTWKERITHLTWAWFTFPMSTGGIALLLAQNPHRFPGLTTLGKIVYILDLTIFLLLTTLIATRFLLRLHTLVLSLLHPTEALFFPTFFLAVVIILIGAQSYGGPATGPWLAEAECVLFWIYCAVTFLVAVGMYWTLFRARPGRLTLQSMTPGWILPIFPVMLCGTYSGAIAPYQSTDHAEAILIAGLTFQGLGCMVSFMMFAILMHRLIQYGLPAPNLRPGLFIAVGPPSFTAVALITITSSFPPDSHYFATRPAVLLQTLQSLADFIAVSLWCLAFWFFCVALLSNLHGIRKMTFHLIWYALIFPNVGFTLATIQIGRALDSPGILWVTSAMTIVLVVVWLGVMGMHVEAVVRRRILMPGVDEDKDEYREDDRKHDIPVPPSRPHSPHGGVRRISTR</sequence>
<evidence type="ECO:0000256" key="2">
    <source>
        <dbReference type="ARBA" id="ARBA00022692"/>
    </source>
</evidence>
<dbReference type="EMBL" id="ML993648">
    <property type="protein sequence ID" value="KAF2158824.1"/>
    <property type="molecule type" value="Genomic_DNA"/>
</dbReference>
<feature type="transmembrane region" description="Helical" evidence="6">
    <location>
        <begin position="166"/>
        <end position="185"/>
    </location>
</feature>